<keyword evidence="4" id="KW-1185">Reference proteome</keyword>
<dbReference type="Gene3D" id="3.40.50.150">
    <property type="entry name" value="Vaccinia Virus protein VP39"/>
    <property type="match status" value="1"/>
</dbReference>
<evidence type="ECO:0000313" key="4">
    <source>
        <dbReference type="Proteomes" id="UP000007383"/>
    </source>
</evidence>
<dbReference type="Pfam" id="PF01564">
    <property type="entry name" value="Spermine_synth"/>
    <property type="match status" value="1"/>
</dbReference>
<dbReference type="CDD" id="cd02440">
    <property type="entry name" value="AdoMet_MTases"/>
    <property type="match status" value="1"/>
</dbReference>
<dbReference type="PATRIC" id="fig|889378.3.peg.2307"/>
<gene>
    <name evidence="3" type="ordered locus">Spiaf_2333</name>
</gene>
<name>H9ULH2_SPIAZ</name>
<dbReference type="STRING" id="889378.Spiaf_2333"/>
<dbReference type="OrthoDB" id="9793351at2"/>
<evidence type="ECO:0000256" key="2">
    <source>
        <dbReference type="SAM" id="MobiDB-lite"/>
    </source>
</evidence>
<dbReference type="Proteomes" id="UP000007383">
    <property type="component" value="Chromosome"/>
</dbReference>
<evidence type="ECO:0000313" key="3">
    <source>
        <dbReference type="EMBL" id="AFG38365.1"/>
    </source>
</evidence>
<dbReference type="GO" id="GO:0006596">
    <property type="term" value="P:polyamine biosynthetic process"/>
    <property type="evidence" value="ECO:0007669"/>
    <property type="project" value="UniProtKB-KW"/>
</dbReference>
<dbReference type="KEGG" id="sfc:Spiaf_2333"/>
<dbReference type="AlphaFoldDB" id="H9ULH2"/>
<protein>
    <submittedName>
        <fullName evidence="3">Spermidine synthase</fullName>
    </submittedName>
</protein>
<dbReference type="RefSeq" id="WP_014456347.1">
    <property type="nucleotide sequence ID" value="NC_017098.1"/>
</dbReference>
<dbReference type="EMBL" id="CP003282">
    <property type="protein sequence ID" value="AFG38365.1"/>
    <property type="molecule type" value="Genomic_DNA"/>
</dbReference>
<dbReference type="HOGENOM" id="CLU_101666_0_0_12"/>
<dbReference type="eggNOG" id="COG0421">
    <property type="taxonomic scope" value="Bacteria"/>
</dbReference>
<sequence length="268" mass="28912">MSAMFQELDYRKTPIGELSLRARRDVRSGDTIYEIKLGEEYLMSSLFTESEVALGRLGVQELLAPSPDDHSRAAGTAPCVAAPSDTAPAGATPSGTGLHVVVGGLGLGYTARAVLESPLVASVTVVDYLEAVIDWHRQGLLPLGVELTADPRCHFVHGDFFAIADSQAGFDPAQPGRQFDAIVLDIDHSPELHLDAGNARLYQPAGLARLAQHLLPGGVFGLWSNEPADPGFIRRLQGSFSQARGENITFYNPLQDRDFTQSVYLARK</sequence>
<keyword evidence="1" id="KW-0620">Polyamine biosynthesis</keyword>
<organism evidence="3 4">
    <name type="scientific">Spirochaeta africana (strain ATCC 700263 / DSM 8902 / Z-7692)</name>
    <dbReference type="NCBI Taxonomy" id="889378"/>
    <lineage>
        <taxon>Bacteria</taxon>
        <taxon>Pseudomonadati</taxon>
        <taxon>Spirochaetota</taxon>
        <taxon>Spirochaetia</taxon>
        <taxon>Spirochaetales</taxon>
        <taxon>Spirochaetaceae</taxon>
        <taxon>Spirochaeta</taxon>
    </lineage>
</organism>
<dbReference type="InterPro" id="IPR029063">
    <property type="entry name" value="SAM-dependent_MTases_sf"/>
</dbReference>
<feature type="region of interest" description="Disordered" evidence="2">
    <location>
        <begin position="65"/>
        <end position="93"/>
    </location>
</feature>
<dbReference type="PANTHER" id="PTHR43317:SF3">
    <property type="entry name" value="BLR2883 PROTEIN"/>
    <property type="match status" value="1"/>
</dbReference>
<proteinExistence type="predicted"/>
<reference evidence="4" key="1">
    <citation type="journal article" date="2013" name="Stand. Genomic Sci.">
        <title>Complete genome sequence of the halophilic bacterium Spirochaeta africana type strain (Z-7692(T)) from the alkaline Lake Magadi in the East African Rift.</title>
        <authorList>
            <person name="Liolos K."/>
            <person name="Abt B."/>
            <person name="Scheuner C."/>
            <person name="Teshima H."/>
            <person name="Held B."/>
            <person name="Lapidus A."/>
            <person name="Nolan M."/>
            <person name="Lucas S."/>
            <person name="Deshpande S."/>
            <person name="Cheng J.F."/>
            <person name="Tapia R."/>
            <person name="Goodwin L.A."/>
            <person name="Pitluck S."/>
            <person name="Pagani I."/>
            <person name="Ivanova N."/>
            <person name="Mavromatis K."/>
            <person name="Mikhailova N."/>
            <person name="Huntemann M."/>
            <person name="Pati A."/>
            <person name="Chen A."/>
            <person name="Palaniappan K."/>
            <person name="Land M."/>
            <person name="Rohde M."/>
            <person name="Tindall B.J."/>
            <person name="Detter J.C."/>
            <person name="Goker M."/>
            <person name="Bristow J."/>
            <person name="Eisen J.A."/>
            <person name="Markowitz V."/>
            <person name="Hugenholtz P."/>
            <person name="Woyke T."/>
            <person name="Klenk H.P."/>
            <person name="Kyrpides N.C."/>
        </authorList>
    </citation>
    <scope>NUCLEOTIDE SEQUENCE</scope>
    <source>
        <strain evidence="4">ATCC 700263 / DSM 8902 / Z-7692</strain>
    </source>
</reference>
<dbReference type="PANTHER" id="PTHR43317">
    <property type="entry name" value="THERMOSPERMINE SYNTHASE ACAULIS5"/>
    <property type="match status" value="1"/>
</dbReference>
<accession>H9ULH2</accession>
<evidence type="ECO:0000256" key="1">
    <source>
        <dbReference type="ARBA" id="ARBA00023115"/>
    </source>
</evidence>
<dbReference type="SUPFAM" id="SSF53335">
    <property type="entry name" value="S-adenosyl-L-methionine-dependent methyltransferases"/>
    <property type="match status" value="1"/>
</dbReference>